<dbReference type="Pfam" id="PF13350">
    <property type="entry name" value="Y_phosphatase3"/>
    <property type="match status" value="1"/>
</dbReference>
<dbReference type="InterPro" id="IPR026893">
    <property type="entry name" value="Tyr/Ser_Pase_IphP-type"/>
</dbReference>
<dbReference type="InterPro" id="IPR029021">
    <property type="entry name" value="Prot-tyrosine_phosphatase-like"/>
</dbReference>
<comment type="caution">
    <text evidence="1">The sequence shown here is derived from an EMBL/GenBank/DDBJ whole genome shotgun (WGS) entry which is preliminary data.</text>
</comment>
<dbReference type="EMBL" id="BAABFB010000047">
    <property type="protein sequence ID" value="GAA4481186.1"/>
    <property type="molecule type" value="Genomic_DNA"/>
</dbReference>
<evidence type="ECO:0008006" key="3">
    <source>
        <dbReference type="Google" id="ProtNLM"/>
    </source>
</evidence>
<evidence type="ECO:0000313" key="1">
    <source>
        <dbReference type="EMBL" id="GAA4481186.1"/>
    </source>
</evidence>
<sequence>MTPDSVAEDPDILPAGVRYTNIDIFGRDLESEGARTIRSAADARAFMESMNRGFVVNEHERSAFARLFTQLANTQGPQLFHCNSGKDHTGWAAAIVQSIAGADPETIMQDYMLTNEYSAETIKKKNEQLLAAVGAERAAW</sequence>
<dbReference type="Proteomes" id="UP001501183">
    <property type="component" value="Unassembled WGS sequence"/>
</dbReference>
<proteinExistence type="predicted"/>
<reference evidence="2" key="1">
    <citation type="journal article" date="2019" name="Int. J. Syst. Evol. Microbiol.">
        <title>The Global Catalogue of Microorganisms (GCM) 10K type strain sequencing project: providing services to taxonomists for standard genome sequencing and annotation.</title>
        <authorList>
            <consortium name="The Broad Institute Genomics Platform"/>
            <consortium name="The Broad Institute Genome Sequencing Center for Infectious Disease"/>
            <person name="Wu L."/>
            <person name="Ma J."/>
        </authorList>
    </citation>
    <scope>NUCLEOTIDE SEQUENCE [LARGE SCALE GENOMIC DNA]</scope>
    <source>
        <strain evidence="2">JCM 32206</strain>
    </source>
</reference>
<keyword evidence="2" id="KW-1185">Reference proteome</keyword>
<organism evidence="1 2">
    <name type="scientific">Rhodococcus olei</name>
    <dbReference type="NCBI Taxonomy" id="2161675"/>
    <lineage>
        <taxon>Bacteria</taxon>
        <taxon>Bacillati</taxon>
        <taxon>Actinomycetota</taxon>
        <taxon>Actinomycetes</taxon>
        <taxon>Mycobacteriales</taxon>
        <taxon>Nocardiaceae</taxon>
        <taxon>Rhodococcus</taxon>
    </lineage>
</organism>
<accession>A0ABP8P317</accession>
<protein>
    <recommendedName>
        <fullName evidence="3">Tyrosine phosphatase family protein</fullName>
    </recommendedName>
</protein>
<dbReference type="SUPFAM" id="SSF52799">
    <property type="entry name" value="(Phosphotyrosine protein) phosphatases II"/>
    <property type="match status" value="1"/>
</dbReference>
<evidence type="ECO:0000313" key="2">
    <source>
        <dbReference type="Proteomes" id="UP001501183"/>
    </source>
</evidence>
<gene>
    <name evidence="1" type="ORF">GCM10023094_28920</name>
</gene>
<dbReference type="Gene3D" id="3.90.190.10">
    <property type="entry name" value="Protein tyrosine phosphatase superfamily"/>
    <property type="match status" value="1"/>
</dbReference>
<name>A0ABP8P317_9NOCA</name>